<dbReference type="InterPro" id="IPR025509">
    <property type="entry name" value="DUF4396"/>
</dbReference>
<accession>A0A6M8U7R3</accession>
<keyword evidence="1" id="KW-0472">Membrane</keyword>
<sequence length="220" mass="24999">MINQLAILFLIIGVCTLMMIAKDLLVRPHPIKIMNLVWPVTGLYMPFIGWVAWWYLGRRYVYQPSAALIAARRPKWQGTFIATSLCAAACVFGDIITLPIITLINHLGFKTTLLLQAITAFLLSVILGLMMQFWAIKQRQRLSFGRSLLQAIKTETFPLAVYQAGIFFTMALALKFVLQQQVNPTLLLFWFMLQIAILTGFVFSWPANRFLIKRGAPLMS</sequence>
<feature type="transmembrane region" description="Helical" evidence="1">
    <location>
        <begin position="78"/>
        <end position="101"/>
    </location>
</feature>
<dbReference type="AlphaFoldDB" id="A0A6M8U7R3"/>
<name>A0A6M8U7R3_9GAMM</name>
<feature type="transmembrane region" description="Helical" evidence="1">
    <location>
        <begin position="157"/>
        <end position="178"/>
    </location>
</feature>
<keyword evidence="1" id="KW-0812">Transmembrane</keyword>
<dbReference type="KEGG" id="pmak:PMPD1_1715"/>
<keyword evidence="4" id="KW-1185">Reference proteome</keyword>
<dbReference type="EMBL" id="CP054212">
    <property type="protein sequence ID" value="QKJ86665.1"/>
    <property type="molecule type" value="Genomic_DNA"/>
</dbReference>
<evidence type="ECO:0000313" key="3">
    <source>
        <dbReference type="EMBL" id="QKJ86665.1"/>
    </source>
</evidence>
<dbReference type="Pfam" id="PF14342">
    <property type="entry name" value="DUF4396"/>
    <property type="match status" value="1"/>
</dbReference>
<evidence type="ECO:0000313" key="4">
    <source>
        <dbReference type="Proteomes" id="UP000505325"/>
    </source>
</evidence>
<gene>
    <name evidence="3" type="ORF">PMPD1_1715</name>
</gene>
<evidence type="ECO:0000259" key="2">
    <source>
        <dbReference type="Pfam" id="PF14342"/>
    </source>
</evidence>
<keyword evidence="1" id="KW-1133">Transmembrane helix</keyword>
<reference evidence="3 4" key="1">
    <citation type="submission" date="2020-06" db="EMBL/GenBank/DDBJ databases">
        <title>Genome sequence of Paramixta manurensis strain PD-1.</title>
        <authorList>
            <person name="Lee C.W."/>
            <person name="Kim J."/>
        </authorList>
    </citation>
    <scope>NUCLEOTIDE SEQUENCE [LARGE SCALE GENOMIC DNA]</scope>
    <source>
        <strain evidence="3 4">PD-1</strain>
    </source>
</reference>
<organism evidence="3 4">
    <name type="scientific">Paramixta manurensis</name>
    <dbReference type="NCBI Taxonomy" id="2740817"/>
    <lineage>
        <taxon>Bacteria</taxon>
        <taxon>Pseudomonadati</taxon>
        <taxon>Pseudomonadota</taxon>
        <taxon>Gammaproteobacteria</taxon>
        <taxon>Enterobacterales</taxon>
        <taxon>Erwiniaceae</taxon>
        <taxon>Paramixta</taxon>
    </lineage>
</organism>
<feature type="transmembrane region" description="Helical" evidence="1">
    <location>
        <begin position="37"/>
        <end position="57"/>
    </location>
</feature>
<feature type="transmembrane region" description="Helical" evidence="1">
    <location>
        <begin position="184"/>
        <end position="205"/>
    </location>
</feature>
<feature type="transmembrane region" description="Helical" evidence="1">
    <location>
        <begin position="113"/>
        <end position="136"/>
    </location>
</feature>
<feature type="domain" description="DUF4396" evidence="2">
    <location>
        <begin position="76"/>
        <end position="215"/>
    </location>
</feature>
<dbReference type="Proteomes" id="UP000505325">
    <property type="component" value="Chromosome"/>
</dbReference>
<proteinExistence type="predicted"/>
<evidence type="ECO:0000256" key="1">
    <source>
        <dbReference type="SAM" id="Phobius"/>
    </source>
</evidence>
<dbReference type="RefSeq" id="WP_173633670.1">
    <property type="nucleotide sequence ID" value="NZ_CP054212.1"/>
</dbReference>
<protein>
    <recommendedName>
        <fullName evidence="2">DUF4396 domain-containing protein</fullName>
    </recommendedName>
</protein>